<sequence length="101" mass="11799">MEAFSLVGSHKNIVLLHKHNMSKVGSSHQHITPDVEYFKFLIYSAVRSNDTGTYATIASDMHKYVPKSVQLKSITLKRFRTWRGLQRHTKDPKKYFLKYIT</sequence>
<name>A0AAW2YHM4_9EUKA</name>
<dbReference type="AlphaFoldDB" id="A0AAW2YHM4"/>
<proteinExistence type="predicted"/>
<gene>
    <name evidence="1" type="ORF">AKO1_006119</name>
</gene>
<dbReference type="Proteomes" id="UP001431209">
    <property type="component" value="Unassembled WGS sequence"/>
</dbReference>
<comment type="caution">
    <text evidence="1">The sequence shown here is derived from an EMBL/GenBank/DDBJ whole genome shotgun (WGS) entry which is preliminary data.</text>
</comment>
<evidence type="ECO:0000313" key="2">
    <source>
        <dbReference type="Proteomes" id="UP001431209"/>
    </source>
</evidence>
<feature type="non-terminal residue" evidence="1">
    <location>
        <position position="101"/>
    </location>
</feature>
<reference evidence="1 2" key="1">
    <citation type="submission" date="2024-03" db="EMBL/GenBank/DDBJ databases">
        <title>The Acrasis kona genome and developmental transcriptomes reveal deep origins of eukaryotic multicellular pathways.</title>
        <authorList>
            <person name="Sheikh S."/>
            <person name="Fu C.-J."/>
            <person name="Brown M.W."/>
            <person name="Baldauf S.L."/>
        </authorList>
    </citation>
    <scope>NUCLEOTIDE SEQUENCE [LARGE SCALE GENOMIC DNA]</scope>
    <source>
        <strain evidence="1 2">ATCC MYA-3509</strain>
    </source>
</reference>
<keyword evidence="2" id="KW-1185">Reference proteome</keyword>
<dbReference type="EMBL" id="JAOPGA020000047">
    <property type="protein sequence ID" value="KAL0476488.1"/>
    <property type="molecule type" value="Genomic_DNA"/>
</dbReference>
<accession>A0AAW2YHM4</accession>
<evidence type="ECO:0000313" key="1">
    <source>
        <dbReference type="EMBL" id="KAL0476488.1"/>
    </source>
</evidence>
<organism evidence="1 2">
    <name type="scientific">Acrasis kona</name>
    <dbReference type="NCBI Taxonomy" id="1008807"/>
    <lineage>
        <taxon>Eukaryota</taxon>
        <taxon>Discoba</taxon>
        <taxon>Heterolobosea</taxon>
        <taxon>Tetramitia</taxon>
        <taxon>Eutetramitia</taxon>
        <taxon>Acrasidae</taxon>
        <taxon>Acrasis</taxon>
    </lineage>
</organism>
<protein>
    <submittedName>
        <fullName evidence="1">Uncharacterized protein</fullName>
    </submittedName>
</protein>